<feature type="transmembrane region" description="Helical" evidence="1">
    <location>
        <begin position="48"/>
        <end position="71"/>
    </location>
</feature>
<organism evidence="2 3">
    <name type="scientific">Arthrobacter sunyaminii</name>
    <dbReference type="NCBI Taxonomy" id="2816859"/>
    <lineage>
        <taxon>Bacteria</taxon>
        <taxon>Bacillati</taxon>
        <taxon>Actinomycetota</taxon>
        <taxon>Actinomycetes</taxon>
        <taxon>Micrococcales</taxon>
        <taxon>Micrococcaceae</taxon>
        <taxon>Arthrobacter</taxon>
    </lineage>
</organism>
<evidence type="ECO:0000313" key="3">
    <source>
        <dbReference type="Proteomes" id="UP000680588"/>
    </source>
</evidence>
<dbReference type="Gene3D" id="2.40.50.140">
    <property type="entry name" value="Nucleic acid-binding proteins"/>
    <property type="match status" value="1"/>
</dbReference>
<sequence length="166" mass="18013">MIWAIFPVAWGLGMWVLLSNIIKGHGYYPPSWWWTTLPFSIVGFMAGAPTRSAVAGVIVGLLAAIVVHLWASARISKRYLGAAEVSSYLGRQGTVTKPLTSLDHGRINMEGRVEIEAGRIVYAITIGKTGKVALPKGTRVRIVGTTPGNRAIVEPLENFTDGYLLH</sequence>
<evidence type="ECO:0000313" key="2">
    <source>
        <dbReference type="EMBL" id="QWQ37571.1"/>
    </source>
</evidence>
<accession>A0A975S848</accession>
<protein>
    <submittedName>
        <fullName evidence="2">NfeD family protein</fullName>
    </submittedName>
</protein>
<dbReference type="RefSeq" id="WP_207346621.1">
    <property type="nucleotide sequence ID" value="NZ_CP076456.1"/>
</dbReference>
<name>A0A975S848_9MICC</name>
<reference evidence="2" key="1">
    <citation type="submission" date="2021-06" db="EMBL/GenBank/DDBJ databases">
        <title>Novel species in genus Arthrobacter.</title>
        <authorList>
            <person name="Zhang G."/>
        </authorList>
    </citation>
    <scope>NUCLEOTIDE SEQUENCE</scope>
    <source>
        <strain evidence="2">Zg-ZUI122</strain>
    </source>
</reference>
<dbReference type="EMBL" id="CP076456">
    <property type="protein sequence ID" value="QWQ37571.1"/>
    <property type="molecule type" value="Genomic_DNA"/>
</dbReference>
<dbReference type="Proteomes" id="UP000680588">
    <property type="component" value="Chromosome"/>
</dbReference>
<proteinExistence type="predicted"/>
<dbReference type="InterPro" id="IPR012340">
    <property type="entry name" value="NA-bd_OB-fold"/>
</dbReference>
<gene>
    <name evidence="2" type="ORF">KG104_07560</name>
</gene>
<keyword evidence="1" id="KW-0472">Membrane</keyword>
<keyword evidence="1" id="KW-0812">Transmembrane</keyword>
<evidence type="ECO:0000256" key="1">
    <source>
        <dbReference type="SAM" id="Phobius"/>
    </source>
</evidence>
<dbReference type="AlphaFoldDB" id="A0A975S848"/>
<dbReference type="KEGG" id="asun:KG104_07560"/>
<keyword evidence="1" id="KW-1133">Transmembrane helix</keyword>
<keyword evidence="3" id="KW-1185">Reference proteome</keyword>